<sequence>MKNVLSAAAICAASVLTLASCQKESEQVVSKNEVTEDVITQVRQMGFSTTGIQAVDGGFLVEGDIVLSKEDLANKNNPQLLRVGDEEQYRTSNLVSVGSGRTISIRVSTSLPSAYITATDEAIRRYNAQGLLIRFTRVTSGGNIVLNPSPSGASYLASAGFPSGGNPYYQVLVNTGAIGTSYASTYIATILAHEFGHCIGFRHTDYMNRQYSCGGSYYNEGASTVGAIHIPGTPTGADPNSWMLACIGYGANRPFNANDVTALRYVY</sequence>
<proteinExistence type="predicted"/>
<feature type="chain" id="PRO_5046493120" description="Protease" evidence="1">
    <location>
        <begin position="20"/>
        <end position="267"/>
    </location>
</feature>
<dbReference type="Pfam" id="PF12388">
    <property type="entry name" value="Peptidase_M57"/>
    <property type="match status" value="1"/>
</dbReference>
<protein>
    <recommendedName>
        <fullName evidence="4">Protease</fullName>
    </recommendedName>
</protein>
<evidence type="ECO:0008006" key="4">
    <source>
        <dbReference type="Google" id="ProtNLM"/>
    </source>
</evidence>
<gene>
    <name evidence="2" type="ORF">GCM10023185_38610</name>
</gene>
<dbReference type="InterPro" id="IPR024653">
    <property type="entry name" value="Peptidase_M10/M27/M57"/>
</dbReference>
<dbReference type="PROSITE" id="PS51257">
    <property type="entry name" value="PROKAR_LIPOPROTEIN"/>
    <property type="match status" value="1"/>
</dbReference>
<dbReference type="EMBL" id="BAABGZ010000077">
    <property type="protein sequence ID" value="GAA4367066.1"/>
    <property type="molecule type" value="Genomic_DNA"/>
</dbReference>
<evidence type="ECO:0000313" key="3">
    <source>
        <dbReference type="Proteomes" id="UP001501153"/>
    </source>
</evidence>
<accession>A0ABP8IRG7</accession>
<dbReference type="RefSeq" id="WP_345237772.1">
    <property type="nucleotide sequence ID" value="NZ_BAABGZ010000077.1"/>
</dbReference>
<reference evidence="3" key="1">
    <citation type="journal article" date="2019" name="Int. J. Syst. Evol. Microbiol.">
        <title>The Global Catalogue of Microorganisms (GCM) 10K type strain sequencing project: providing services to taxonomists for standard genome sequencing and annotation.</title>
        <authorList>
            <consortium name="The Broad Institute Genomics Platform"/>
            <consortium name="The Broad Institute Genome Sequencing Center for Infectious Disease"/>
            <person name="Wu L."/>
            <person name="Ma J."/>
        </authorList>
    </citation>
    <scope>NUCLEOTIDE SEQUENCE [LARGE SCALE GENOMIC DNA]</scope>
    <source>
        <strain evidence="3">JCM 17923</strain>
    </source>
</reference>
<dbReference type="Gene3D" id="3.40.390.10">
    <property type="entry name" value="Collagenase (Catalytic Domain)"/>
    <property type="match status" value="1"/>
</dbReference>
<keyword evidence="1" id="KW-0732">Signal</keyword>
<dbReference type="Proteomes" id="UP001501153">
    <property type="component" value="Unassembled WGS sequence"/>
</dbReference>
<comment type="caution">
    <text evidence="2">The sequence shown here is derived from an EMBL/GenBank/DDBJ whole genome shotgun (WGS) entry which is preliminary data.</text>
</comment>
<dbReference type="InterPro" id="IPR024079">
    <property type="entry name" value="MetalloPept_cat_dom_sf"/>
</dbReference>
<organism evidence="2 3">
    <name type="scientific">Hymenobacter saemangeumensis</name>
    <dbReference type="NCBI Taxonomy" id="1084522"/>
    <lineage>
        <taxon>Bacteria</taxon>
        <taxon>Pseudomonadati</taxon>
        <taxon>Bacteroidota</taxon>
        <taxon>Cytophagia</taxon>
        <taxon>Cytophagales</taxon>
        <taxon>Hymenobacteraceae</taxon>
        <taxon>Hymenobacter</taxon>
    </lineage>
</organism>
<keyword evidence="3" id="KW-1185">Reference proteome</keyword>
<evidence type="ECO:0000313" key="2">
    <source>
        <dbReference type="EMBL" id="GAA4367066.1"/>
    </source>
</evidence>
<name>A0ABP8IRG7_9BACT</name>
<dbReference type="SUPFAM" id="SSF55486">
    <property type="entry name" value="Metalloproteases ('zincins'), catalytic domain"/>
    <property type="match status" value="1"/>
</dbReference>
<feature type="signal peptide" evidence="1">
    <location>
        <begin position="1"/>
        <end position="19"/>
    </location>
</feature>
<evidence type="ECO:0000256" key="1">
    <source>
        <dbReference type="SAM" id="SignalP"/>
    </source>
</evidence>